<reference evidence="10" key="2">
    <citation type="submission" date="2022-03" db="EMBL/GenBank/DDBJ databases">
        <title>First case of bacteraemia caused by Dielma fastidiosa in a patient hospitalised with diverticulitis.</title>
        <authorList>
            <person name="Forman-Ankjaer B."/>
            <person name="Hvid-Jensen F."/>
            <person name="Kobel C.M."/>
            <person name="Greve T."/>
        </authorList>
    </citation>
    <scope>NUCLEOTIDE SEQUENCE</scope>
    <source>
        <strain evidence="10">AUH_DF_2021</strain>
    </source>
</reference>
<evidence type="ECO:0000256" key="1">
    <source>
        <dbReference type="ARBA" id="ARBA00004651"/>
    </source>
</evidence>
<dbReference type="RefSeq" id="WP_022939289.1">
    <property type="nucleotide sequence ID" value="NZ_BAABZA010000004.1"/>
</dbReference>
<comment type="caution">
    <text evidence="10">The sequence shown here is derived from an EMBL/GenBank/DDBJ whole genome shotgun (WGS) entry which is preliminary data.</text>
</comment>
<dbReference type="Pfam" id="PF03609">
    <property type="entry name" value="EII-Sor"/>
    <property type="match status" value="1"/>
</dbReference>
<evidence type="ECO:0000256" key="8">
    <source>
        <dbReference type="ARBA" id="ARBA00023136"/>
    </source>
</evidence>
<organism evidence="10 13">
    <name type="scientific">Dielma fastidiosa</name>
    <dbReference type="NCBI Taxonomy" id="1034346"/>
    <lineage>
        <taxon>Bacteria</taxon>
        <taxon>Bacillati</taxon>
        <taxon>Bacillota</taxon>
        <taxon>Erysipelotrichia</taxon>
        <taxon>Erysipelotrichales</taxon>
        <taxon>Erysipelotrichaceae</taxon>
        <taxon>Dielma</taxon>
    </lineage>
</organism>
<keyword evidence="8 9" id="KW-0472">Membrane</keyword>
<evidence type="ECO:0000256" key="4">
    <source>
        <dbReference type="ARBA" id="ARBA00022597"/>
    </source>
</evidence>
<keyword evidence="6 9" id="KW-0812">Transmembrane</keyword>
<evidence type="ECO:0000313" key="10">
    <source>
        <dbReference type="EMBL" id="MDY5169248.1"/>
    </source>
</evidence>
<keyword evidence="2" id="KW-0813">Transport</keyword>
<dbReference type="InterPro" id="IPR004700">
    <property type="entry name" value="PTS_IIC_man"/>
</dbReference>
<dbReference type="Proteomes" id="UP000247612">
    <property type="component" value="Unassembled WGS sequence"/>
</dbReference>
<dbReference type="OrthoDB" id="9815089at2"/>
<dbReference type="AlphaFoldDB" id="A0A2V2F5J2"/>
<dbReference type="GeneID" id="94441748"/>
<dbReference type="PANTHER" id="PTHR32502">
    <property type="entry name" value="N-ACETYLGALACTOSAMINE PERMEASE II COMPONENT-RELATED"/>
    <property type="match status" value="1"/>
</dbReference>
<evidence type="ECO:0000256" key="5">
    <source>
        <dbReference type="ARBA" id="ARBA00022683"/>
    </source>
</evidence>
<keyword evidence="4 10" id="KW-0762">Sugar transport</keyword>
<keyword evidence="3" id="KW-1003">Cell membrane</keyword>
<feature type="transmembrane region" description="Helical" evidence="9">
    <location>
        <begin position="142"/>
        <end position="168"/>
    </location>
</feature>
<dbReference type="Proteomes" id="UP001276902">
    <property type="component" value="Unassembled WGS sequence"/>
</dbReference>
<reference evidence="11 12" key="1">
    <citation type="submission" date="2018-05" db="EMBL/GenBank/DDBJ databases">
        <title>Genomic Encyclopedia of Type Strains, Phase IV (KMG-IV): sequencing the most valuable type-strain genomes for metagenomic binning, comparative biology and taxonomic classification.</title>
        <authorList>
            <person name="Goeker M."/>
        </authorList>
    </citation>
    <scope>NUCLEOTIDE SEQUENCE [LARGE SCALE GENOMIC DNA]</scope>
    <source>
        <strain evidence="11 12">JC118</strain>
    </source>
</reference>
<dbReference type="EMBL" id="JALDAW010000022">
    <property type="protein sequence ID" value="MDY5169248.1"/>
    <property type="molecule type" value="Genomic_DNA"/>
</dbReference>
<feature type="transmembrane region" description="Helical" evidence="9">
    <location>
        <begin position="174"/>
        <end position="196"/>
    </location>
</feature>
<gene>
    <name evidence="11" type="ORF">DES51_10742</name>
    <name evidence="10" type="ORF">MQE39_14105</name>
</gene>
<evidence type="ECO:0000256" key="9">
    <source>
        <dbReference type="SAM" id="Phobius"/>
    </source>
</evidence>
<evidence type="ECO:0000256" key="3">
    <source>
        <dbReference type="ARBA" id="ARBA00022475"/>
    </source>
</evidence>
<keyword evidence="5" id="KW-0598">Phosphotransferase system</keyword>
<feature type="transmembrane region" description="Helical" evidence="9">
    <location>
        <begin position="208"/>
        <end position="237"/>
    </location>
</feature>
<dbReference type="PROSITE" id="PS51106">
    <property type="entry name" value="PTS_EIIC_TYPE_4"/>
    <property type="match status" value="1"/>
</dbReference>
<evidence type="ECO:0000256" key="7">
    <source>
        <dbReference type="ARBA" id="ARBA00022989"/>
    </source>
</evidence>
<protein>
    <submittedName>
        <fullName evidence="10">PTS sugar transporter subunit IIC</fullName>
    </submittedName>
    <submittedName>
        <fullName evidence="11">PTS system mannose-specific IIC component</fullName>
    </submittedName>
</protein>
<sequence>MFTAMQIILILLWFTGYDVYSKLFGGFTAGGCVLHGVVVGTIMGNMEVGLFIGGTYELMNIGLNPLGGSTVPDYNMGTVIGTAFGAISGVETGMAVGIVVATLSTTLDVFGKTAGSFFLHRAQACFEAHDFKKGYNWIHIGLAPLTLLKVTIPTIIVLVAGSALVAGITEAIPVWLLQGFKNAGNILPCLGFAILLRQLQVKGNFQYLLIGFFCFAYLGVNALGTALVGLALALLAFNQQNKFAVLEKALGGDDDE</sequence>
<dbReference type="GO" id="GO:0005886">
    <property type="term" value="C:plasma membrane"/>
    <property type="evidence" value="ECO:0007669"/>
    <property type="project" value="UniProtKB-SubCell"/>
</dbReference>
<keyword evidence="12" id="KW-1185">Reference proteome</keyword>
<dbReference type="STRING" id="1034346.GCA_000313565_03011"/>
<comment type="subcellular location">
    <subcellularLocation>
        <location evidence="1">Cell membrane</location>
        <topology evidence="1">Multi-pass membrane protein</topology>
    </subcellularLocation>
</comment>
<dbReference type="EMBL" id="QJKH01000007">
    <property type="protein sequence ID" value="PXX78501.1"/>
    <property type="molecule type" value="Genomic_DNA"/>
</dbReference>
<dbReference type="GO" id="GO:0009401">
    <property type="term" value="P:phosphoenolpyruvate-dependent sugar phosphotransferase system"/>
    <property type="evidence" value="ECO:0007669"/>
    <property type="project" value="UniProtKB-KW"/>
</dbReference>
<dbReference type="PANTHER" id="PTHR32502:SF28">
    <property type="entry name" value="PHOSPHOTRANSFERASE SYSTEM SUGAR-SPECIFIC EIIC COMPONENT"/>
    <property type="match status" value="1"/>
</dbReference>
<evidence type="ECO:0000256" key="2">
    <source>
        <dbReference type="ARBA" id="ARBA00022448"/>
    </source>
</evidence>
<dbReference type="InterPro" id="IPR050303">
    <property type="entry name" value="GatZ_KbaZ_carbometab"/>
</dbReference>
<keyword evidence="7 9" id="KW-1133">Transmembrane helix</keyword>
<name>A0A2V2F5J2_9FIRM</name>
<evidence type="ECO:0000256" key="6">
    <source>
        <dbReference type="ARBA" id="ARBA00022692"/>
    </source>
</evidence>
<evidence type="ECO:0000313" key="11">
    <source>
        <dbReference type="EMBL" id="PXX78501.1"/>
    </source>
</evidence>
<accession>A0A2V2F5J2</accession>
<evidence type="ECO:0000313" key="12">
    <source>
        <dbReference type="Proteomes" id="UP000247612"/>
    </source>
</evidence>
<proteinExistence type="predicted"/>
<evidence type="ECO:0000313" key="13">
    <source>
        <dbReference type="Proteomes" id="UP001276902"/>
    </source>
</evidence>